<name>A0A0P6IY90_AEDAE</name>
<feature type="non-terminal residue" evidence="1">
    <location>
        <position position="70"/>
    </location>
</feature>
<sequence>CMRISCGRYEDTLMPSNPKRSSNSCAFTATAILANQLFWPNISFEKKKIMNTFGTLEDSVMICLAKHEFF</sequence>
<accession>A0A0P6IY90</accession>
<protein>
    <submittedName>
        <fullName evidence="1">Uncharacterized protein</fullName>
    </submittedName>
</protein>
<reference evidence="1" key="1">
    <citation type="journal article" date="2016" name="PLoS ONE">
        <title>A Deep Insight into the Sialome of Male and Female Aedes aegypti Mosquitoes.</title>
        <authorList>
            <person name="Ribeiro J.M."/>
            <person name="Martin-Martin I."/>
            <person name="Arca B."/>
            <person name="Calvo E."/>
        </authorList>
    </citation>
    <scope>NUCLEOTIDE SEQUENCE</scope>
    <source>
        <strain evidence="1">Liverpool</strain>
        <tissue evidence="1">Salivary glands</tissue>
    </source>
</reference>
<dbReference type="EMBL" id="GDUN01001086">
    <property type="protein sequence ID" value="JAN94833.1"/>
    <property type="molecule type" value="mRNA"/>
</dbReference>
<dbReference type="AlphaFoldDB" id="A0A0P6IY90"/>
<proteinExistence type="evidence at transcript level"/>
<feature type="non-terminal residue" evidence="1">
    <location>
        <position position="1"/>
    </location>
</feature>
<evidence type="ECO:0000313" key="1">
    <source>
        <dbReference type="EMBL" id="JAN94833.1"/>
    </source>
</evidence>
<organism evidence="1">
    <name type="scientific">Aedes aegypti</name>
    <name type="common">Yellowfever mosquito</name>
    <name type="synonym">Culex aegypti</name>
    <dbReference type="NCBI Taxonomy" id="7159"/>
    <lineage>
        <taxon>Eukaryota</taxon>
        <taxon>Metazoa</taxon>
        <taxon>Ecdysozoa</taxon>
        <taxon>Arthropoda</taxon>
        <taxon>Hexapoda</taxon>
        <taxon>Insecta</taxon>
        <taxon>Pterygota</taxon>
        <taxon>Neoptera</taxon>
        <taxon>Endopterygota</taxon>
        <taxon>Diptera</taxon>
        <taxon>Nematocera</taxon>
        <taxon>Culicoidea</taxon>
        <taxon>Culicidae</taxon>
        <taxon>Culicinae</taxon>
        <taxon>Aedini</taxon>
        <taxon>Aedes</taxon>
        <taxon>Stegomyia</taxon>
    </lineage>
</organism>